<dbReference type="AlphaFoldDB" id="A0A4P7CYW8"/>
<dbReference type="KEGG" id="ppai:E1956_23390"/>
<reference evidence="1 2" key="1">
    <citation type="submission" date="2019-03" db="EMBL/GenBank/DDBJ databases">
        <title>Paraburkholderia sp. 7MH5, isolated from subtropical forest soil.</title>
        <authorList>
            <person name="Gao Z.-H."/>
            <person name="Qiu L.-H."/>
        </authorList>
    </citation>
    <scope>NUCLEOTIDE SEQUENCE [LARGE SCALE GENOMIC DNA]</scope>
    <source>
        <strain evidence="1 2">7MH5</strain>
    </source>
</reference>
<name>A0A4P7CYW8_9BURK</name>
<protein>
    <submittedName>
        <fullName evidence="1">RNA-binding protein</fullName>
    </submittedName>
</protein>
<evidence type="ECO:0000313" key="2">
    <source>
        <dbReference type="Proteomes" id="UP000295727"/>
    </source>
</evidence>
<dbReference type="OrthoDB" id="8853072at2"/>
<evidence type="ECO:0000313" key="1">
    <source>
        <dbReference type="EMBL" id="QBR00047.1"/>
    </source>
</evidence>
<organism evidence="1 2">
    <name type="scientific">Paraburkholderia pallida</name>
    <dbReference type="NCBI Taxonomy" id="2547399"/>
    <lineage>
        <taxon>Bacteria</taxon>
        <taxon>Pseudomonadati</taxon>
        <taxon>Pseudomonadota</taxon>
        <taxon>Betaproteobacteria</taxon>
        <taxon>Burkholderiales</taxon>
        <taxon>Burkholderiaceae</taxon>
        <taxon>Paraburkholderia</taxon>
    </lineage>
</organism>
<accession>A0A4P7CYW8</accession>
<sequence>MAELLLGNVDESVPDEEINAFLQKYGFPPYDNIQRIAGTGSHPAALLHYANVSDEVLRALQPRVHNMFWNDRTISVLILPVREAD</sequence>
<dbReference type="Proteomes" id="UP000295727">
    <property type="component" value="Chromosome 2"/>
</dbReference>
<dbReference type="RefSeq" id="WP_134753343.1">
    <property type="nucleotide sequence ID" value="NZ_CP038149.1"/>
</dbReference>
<gene>
    <name evidence="1" type="ORF">E1956_23390</name>
</gene>
<proteinExistence type="predicted"/>
<dbReference type="EMBL" id="CP038149">
    <property type="protein sequence ID" value="QBR00047.1"/>
    <property type="molecule type" value="Genomic_DNA"/>
</dbReference>
<keyword evidence="2" id="KW-1185">Reference proteome</keyword>